<dbReference type="AlphaFoldDB" id="A0A3M2LQ54"/>
<dbReference type="InterPro" id="IPR001537">
    <property type="entry name" value="SpoU_MeTrfase"/>
</dbReference>
<dbReference type="RefSeq" id="WP_122198027.1">
    <property type="nucleotide sequence ID" value="NZ_JBHSKC010000012.1"/>
</dbReference>
<dbReference type="EMBL" id="RFFG01000075">
    <property type="protein sequence ID" value="RMI39000.1"/>
    <property type="molecule type" value="Genomic_DNA"/>
</dbReference>
<evidence type="ECO:0000259" key="4">
    <source>
        <dbReference type="Pfam" id="PF22655"/>
    </source>
</evidence>
<dbReference type="InterPro" id="IPR029026">
    <property type="entry name" value="tRNA_m1G_MTases_N"/>
</dbReference>
<reference evidence="5 6" key="1">
    <citation type="submission" date="2018-10" db="EMBL/GenBank/DDBJ databases">
        <title>Isolation from soil.</title>
        <authorList>
            <person name="Hu J."/>
        </authorList>
    </citation>
    <scope>NUCLEOTIDE SEQUENCE [LARGE SCALE GENOMIC DNA]</scope>
    <source>
        <strain evidence="5 6">NEAU-Ht49</strain>
    </source>
</reference>
<evidence type="ECO:0000313" key="5">
    <source>
        <dbReference type="EMBL" id="RMI39000.1"/>
    </source>
</evidence>
<dbReference type="InterPro" id="IPR029028">
    <property type="entry name" value="Alpha/beta_knot_MTases"/>
</dbReference>
<dbReference type="GO" id="GO:0008173">
    <property type="term" value="F:RNA methyltransferase activity"/>
    <property type="evidence" value="ECO:0007669"/>
    <property type="project" value="InterPro"/>
</dbReference>
<evidence type="ECO:0000259" key="3">
    <source>
        <dbReference type="Pfam" id="PF00588"/>
    </source>
</evidence>
<dbReference type="SUPFAM" id="SSF75217">
    <property type="entry name" value="alpha/beta knot"/>
    <property type="match status" value="1"/>
</dbReference>
<dbReference type="InterPro" id="IPR029064">
    <property type="entry name" value="Ribosomal_eL30-like_sf"/>
</dbReference>
<dbReference type="Proteomes" id="UP000282674">
    <property type="component" value="Unassembled WGS sequence"/>
</dbReference>
<dbReference type="Pfam" id="PF00588">
    <property type="entry name" value="SpoU_methylase"/>
    <property type="match status" value="1"/>
</dbReference>
<evidence type="ECO:0000256" key="1">
    <source>
        <dbReference type="ARBA" id="ARBA00022603"/>
    </source>
</evidence>
<evidence type="ECO:0000256" key="2">
    <source>
        <dbReference type="ARBA" id="ARBA00022679"/>
    </source>
</evidence>
<gene>
    <name evidence="5" type="ORF">EBO15_31040</name>
</gene>
<name>A0A3M2LQ54_9ACTN</name>
<sequence>MGVVRITRPNARFQQWEALLRNQNKRQRAGEFLLQGVRPINLALEHDWPVHAVIYDEDRPLSRWAEDVLRRAGGERVAMSPDLLLELSGKEQQTPELVAVVGLPADDLSRIPVTPGFLGAVFDRPTGPGNIGTLVRSLDAFGGAGLIVTGHAADPYDPKAVRASTGSLLALPVVRVRSHRDVLDWTGGLHAAGTPVQIVGTDENGDRDIAEVDLTRPTLLVIGNETSGLSAGWREGCDVMARIPIGGSASSLNAANAATVALYEATRQRKQHRGDR</sequence>
<dbReference type="GO" id="GO:0003723">
    <property type="term" value="F:RNA binding"/>
    <property type="evidence" value="ECO:0007669"/>
    <property type="project" value="InterPro"/>
</dbReference>
<feature type="domain" description="tRNA/rRNA methyltransferase SpoU type" evidence="3">
    <location>
        <begin position="121"/>
        <end position="263"/>
    </location>
</feature>
<keyword evidence="1 5" id="KW-0489">Methyltransferase</keyword>
<dbReference type="Gene3D" id="3.30.1330.30">
    <property type="match status" value="1"/>
</dbReference>
<dbReference type="PANTHER" id="PTHR43191:SF2">
    <property type="entry name" value="RRNA METHYLTRANSFERASE 3, MITOCHONDRIAL"/>
    <property type="match status" value="1"/>
</dbReference>
<protein>
    <submittedName>
        <fullName evidence="5">RNA methyltransferase</fullName>
    </submittedName>
</protein>
<dbReference type="PANTHER" id="PTHR43191">
    <property type="entry name" value="RRNA METHYLTRANSFERASE 3"/>
    <property type="match status" value="1"/>
</dbReference>
<feature type="domain" description="SpoU L30e-like N-terminal" evidence="4">
    <location>
        <begin position="10"/>
        <end position="99"/>
    </location>
</feature>
<accession>A0A3M2LQ54</accession>
<proteinExistence type="predicted"/>
<dbReference type="GO" id="GO:0006396">
    <property type="term" value="P:RNA processing"/>
    <property type="evidence" value="ECO:0007669"/>
    <property type="project" value="InterPro"/>
</dbReference>
<organism evidence="5 6">
    <name type="scientific">Actinomadura harenae</name>
    <dbReference type="NCBI Taxonomy" id="2483351"/>
    <lineage>
        <taxon>Bacteria</taxon>
        <taxon>Bacillati</taxon>
        <taxon>Actinomycetota</taxon>
        <taxon>Actinomycetes</taxon>
        <taxon>Streptosporangiales</taxon>
        <taxon>Thermomonosporaceae</taxon>
        <taxon>Actinomadura</taxon>
    </lineage>
</organism>
<keyword evidence="2 5" id="KW-0808">Transferase</keyword>
<keyword evidence="6" id="KW-1185">Reference proteome</keyword>
<dbReference type="SUPFAM" id="SSF55315">
    <property type="entry name" value="L30e-like"/>
    <property type="match status" value="1"/>
</dbReference>
<dbReference type="GO" id="GO:0032259">
    <property type="term" value="P:methylation"/>
    <property type="evidence" value="ECO:0007669"/>
    <property type="project" value="UniProtKB-KW"/>
</dbReference>
<dbReference type="InterPro" id="IPR054578">
    <property type="entry name" value="SpoU_sub_bind-like_N"/>
</dbReference>
<dbReference type="Gene3D" id="3.40.1280.10">
    <property type="match status" value="1"/>
</dbReference>
<evidence type="ECO:0000313" key="6">
    <source>
        <dbReference type="Proteomes" id="UP000282674"/>
    </source>
</evidence>
<dbReference type="OrthoDB" id="9785673at2"/>
<comment type="caution">
    <text evidence="5">The sequence shown here is derived from an EMBL/GenBank/DDBJ whole genome shotgun (WGS) entry which is preliminary data.</text>
</comment>
<dbReference type="InterPro" id="IPR051259">
    <property type="entry name" value="rRNA_Methyltransferase"/>
</dbReference>
<dbReference type="Pfam" id="PF22655">
    <property type="entry name" value="SpoU_sub_bind_like"/>
    <property type="match status" value="1"/>
</dbReference>